<evidence type="ECO:0008006" key="6">
    <source>
        <dbReference type="Google" id="ProtNLM"/>
    </source>
</evidence>
<dbReference type="InterPro" id="IPR013083">
    <property type="entry name" value="Znf_RING/FYVE/PHD"/>
</dbReference>
<dbReference type="OrthoDB" id="5795902at2759"/>
<evidence type="ECO:0000256" key="1">
    <source>
        <dbReference type="ARBA" id="ARBA00022723"/>
    </source>
</evidence>
<dbReference type="PROSITE" id="PS01359">
    <property type="entry name" value="ZF_PHD_1"/>
    <property type="match status" value="1"/>
</dbReference>
<dbReference type="GO" id="GO:0008270">
    <property type="term" value="F:zinc ion binding"/>
    <property type="evidence" value="ECO:0007669"/>
    <property type="project" value="UniProtKB-KW"/>
</dbReference>
<name>A0A0L0DG33_THETB</name>
<dbReference type="Proteomes" id="UP000054408">
    <property type="component" value="Unassembled WGS sequence"/>
</dbReference>
<dbReference type="STRING" id="461836.A0A0L0DG33"/>
<evidence type="ECO:0000256" key="2">
    <source>
        <dbReference type="ARBA" id="ARBA00022771"/>
    </source>
</evidence>
<reference evidence="4 5" key="1">
    <citation type="submission" date="2010-05" db="EMBL/GenBank/DDBJ databases">
        <title>The Genome Sequence of Thecamonas trahens ATCC 50062.</title>
        <authorList>
            <consortium name="The Broad Institute Genome Sequencing Platform"/>
            <person name="Russ C."/>
            <person name="Cuomo C."/>
            <person name="Shea T."/>
            <person name="Young S.K."/>
            <person name="Zeng Q."/>
            <person name="Koehrsen M."/>
            <person name="Haas B."/>
            <person name="Borodovsky M."/>
            <person name="Guigo R."/>
            <person name="Alvarado L."/>
            <person name="Berlin A."/>
            <person name="Bochicchio J."/>
            <person name="Borenstein D."/>
            <person name="Chapman S."/>
            <person name="Chen Z."/>
            <person name="Freedman E."/>
            <person name="Gellesch M."/>
            <person name="Goldberg J."/>
            <person name="Griggs A."/>
            <person name="Gujja S."/>
            <person name="Heilman E."/>
            <person name="Heiman D."/>
            <person name="Hepburn T."/>
            <person name="Howarth C."/>
            <person name="Jen D."/>
            <person name="Larson L."/>
            <person name="Mehta T."/>
            <person name="Park D."/>
            <person name="Pearson M."/>
            <person name="Roberts A."/>
            <person name="Saif S."/>
            <person name="Shenoy N."/>
            <person name="Sisk P."/>
            <person name="Stolte C."/>
            <person name="Sykes S."/>
            <person name="Thomson T."/>
            <person name="Walk T."/>
            <person name="White J."/>
            <person name="Yandava C."/>
            <person name="Burger G."/>
            <person name="Gray M.W."/>
            <person name="Holland P.W.H."/>
            <person name="King N."/>
            <person name="Lang F.B.F."/>
            <person name="Roger A.J."/>
            <person name="Ruiz-Trillo I."/>
            <person name="Lander E."/>
            <person name="Nusbaum C."/>
        </authorList>
    </citation>
    <scope>NUCLEOTIDE SEQUENCE [LARGE SCALE GENOMIC DNA]</scope>
    <source>
        <strain evidence="4 5">ATCC 50062</strain>
    </source>
</reference>
<dbReference type="GeneID" id="25565641"/>
<dbReference type="RefSeq" id="XP_013756347.1">
    <property type="nucleotide sequence ID" value="XM_013900893.1"/>
</dbReference>
<dbReference type="SUPFAM" id="SSF57903">
    <property type="entry name" value="FYVE/PHD zinc finger"/>
    <property type="match status" value="1"/>
</dbReference>
<dbReference type="EMBL" id="GL349465">
    <property type="protein sequence ID" value="KNC51145.1"/>
    <property type="molecule type" value="Genomic_DNA"/>
</dbReference>
<dbReference type="InterPro" id="IPR019786">
    <property type="entry name" value="Zinc_finger_PHD-type_CS"/>
</dbReference>
<dbReference type="eggNOG" id="KOG2752">
    <property type="taxonomic scope" value="Eukaryota"/>
</dbReference>
<gene>
    <name evidence="4" type="ORF">AMSG_06495</name>
</gene>
<keyword evidence="5" id="KW-1185">Reference proteome</keyword>
<keyword evidence="1" id="KW-0479">Metal-binding</keyword>
<protein>
    <recommendedName>
        <fullName evidence="6">Zinc finger PHD-type domain-containing protein</fullName>
    </recommendedName>
</protein>
<keyword evidence="3" id="KW-0862">Zinc</keyword>
<dbReference type="InterPro" id="IPR011011">
    <property type="entry name" value="Znf_FYVE_PHD"/>
</dbReference>
<dbReference type="PANTHER" id="PTHR13513:SF9">
    <property type="entry name" value="E3 UBIQUITIN-PROTEIN LIGASE UBR7-RELATED"/>
    <property type="match status" value="1"/>
</dbReference>
<dbReference type="AlphaFoldDB" id="A0A0L0DG33"/>
<evidence type="ECO:0000256" key="3">
    <source>
        <dbReference type="ARBA" id="ARBA00022833"/>
    </source>
</evidence>
<dbReference type="GO" id="GO:0005737">
    <property type="term" value="C:cytoplasm"/>
    <property type="evidence" value="ECO:0007669"/>
    <property type="project" value="TreeGrafter"/>
</dbReference>
<proteinExistence type="predicted"/>
<evidence type="ECO:0000313" key="5">
    <source>
        <dbReference type="Proteomes" id="UP000054408"/>
    </source>
</evidence>
<dbReference type="Gene3D" id="3.30.40.10">
    <property type="entry name" value="Zinc/RING finger domain, C3HC4 (zinc finger)"/>
    <property type="match status" value="1"/>
</dbReference>
<dbReference type="PANTHER" id="PTHR13513">
    <property type="entry name" value="E3 UBIQUITIN-PROTEIN LIGASE UBR7"/>
    <property type="match status" value="1"/>
</dbReference>
<evidence type="ECO:0000313" key="4">
    <source>
        <dbReference type="EMBL" id="KNC51145.1"/>
    </source>
</evidence>
<accession>A0A0L0DG33</accession>
<dbReference type="GO" id="GO:0061630">
    <property type="term" value="F:ubiquitin protein ligase activity"/>
    <property type="evidence" value="ECO:0007669"/>
    <property type="project" value="InterPro"/>
</dbReference>
<organism evidence="4 5">
    <name type="scientific">Thecamonas trahens ATCC 50062</name>
    <dbReference type="NCBI Taxonomy" id="461836"/>
    <lineage>
        <taxon>Eukaryota</taxon>
        <taxon>Apusozoa</taxon>
        <taxon>Apusomonadida</taxon>
        <taxon>Apusomonadidae</taxon>
        <taxon>Thecamonas</taxon>
    </lineage>
</organism>
<keyword evidence="2" id="KW-0863">Zinc-finger</keyword>
<sequence length="334" mass="35974">MSAERVLSATEIPDFVQEAEVEAAETYPDGAGACSHPEGYVRQGFRCDCGTPAMGGSKCYASADAPGEAIERASNPFNRYNDNFREVYCSCKKQYDPQAEEDMLQCPFCEDWFHLSCLLLSWPEAIPKPDLSQQFARIACAACTSEYYPRFLGFVAPVPGLPTPKRVASDDIGPSAKKAKTSTITSLATGASSGNGNGDESSSVTCKYAGTKIEPPPHGLCTCRSCVEFYASSPATDFLLKESEDQSPLEPESDHLVQMDVTSMMRNALRKFTETLMPGQDAALTVAIQAFSEAIRNALAPFADSQQIITEQQMRTITAEAASAAQVALAGFLS</sequence>
<dbReference type="InterPro" id="IPR040204">
    <property type="entry name" value="UBR7"/>
</dbReference>